<dbReference type="Proteomes" id="UP000799772">
    <property type="component" value="Unassembled WGS sequence"/>
</dbReference>
<keyword evidence="3" id="KW-1185">Reference proteome</keyword>
<accession>A0A9P4M777</accession>
<dbReference type="AlphaFoldDB" id="A0A9P4M777"/>
<feature type="region of interest" description="Disordered" evidence="1">
    <location>
        <begin position="114"/>
        <end position="174"/>
    </location>
</feature>
<evidence type="ECO:0000313" key="2">
    <source>
        <dbReference type="EMBL" id="KAF2100123.1"/>
    </source>
</evidence>
<reference evidence="2" key="1">
    <citation type="journal article" date="2020" name="Stud. Mycol.">
        <title>101 Dothideomycetes genomes: a test case for predicting lifestyles and emergence of pathogens.</title>
        <authorList>
            <person name="Haridas S."/>
            <person name="Albert R."/>
            <person name="Binder M."/>
            <person name="Bloem J."/>
            <person name="Labutti K."/>
            <person name="Salamov A."/>
            <person name="Andreopoulos B."/>
            <person name="Baker S."/>
            <person name="Barry K."/>
            <person name="Bills G."/>
            <person name="Bluhm B."/>
            <person name="Cannon C."/>
            <person name="Castanera R."/>
            <person name="Culley D."/>
            <person name="Daum C."/>
            <person name="Ezra D."/>
            <person name="Gonzalez J."/>
            <person name="Henrissat B."/>
            <person name="Kuo A."/>
            <person name="Liang C."/>
            <person name="Lipzen A."/>
            <person name="Lutzoni F."/>
            <person name="Magnuson J."/>
            <person name="Mondo S."/>
            <person name="Nolan M."/>
            <person name="Ohm R."/>
            <person name="Pangilinan J."/>
            <person name="Park H.-J."/>
            <person name="Ramirez L."/>
            <person name="Alfaro M."/>
            <person name="Sun H."/>
            <person name="Tritt A."/>
            <person name="Yoshinaga Y."/>
            <person name="Zwiers L.-H."/>
            <person name="Turgeon B."/>
            <person name="Goodwin S."/>
            <person name="Spatafora J."/>
            <person name="Crous P."/>
            <person name="Grigoriev I."/>
        </authorList>
    </citation>
    <scope>NUCLEOTIDE SEQUENCE</scope>
    <source>
        <strain evidence="2">CBS 133067</strain>
    </source>
</reference>
<sequence length="174" mass="19338">MENDEETGTRDHKSKMEPIEFQIPHNSTAYFALCSLLRPASSTFERGMRRERRSSIVSMDKGGTDRQATWSNVLASRRCKRSYSMQSRDREPSGTAFSRAYTWKGQVCGEEWSRSFPTSPAPLRAQGQSPARPARVPGSVFQSGQGEGEEQFAPIGTSKSVEEIEQRGGGRGGR</sequence>
<name>A0A9P4M777_9PEZI</name>
<protein>
    <submittedName>
        <fullName evidence="2">Uncharacterized protein</fullName>
    </submittedName>
</protein>
<dbReference type="EMBL" id="ML978125">
    <property type="protein sequence ID" value="KAF2100123.1"/>
    <property type="molecule type" value="Genomic_DNA"/>
</dbReference>
<gene>
    <name evidence="2" type="ORF">NA57DRAFT_56050</name>
</gene>
<organism evidence="2 3">
    <name type="scientific">Rhizodiscina lignyota</name>
    <dbReference type="NCBI Taxonomy" id="1504668"/>
    <lineage>
        <taxon>Eukaryota</taxon>
        <taxon>Fungi</taxon>
        <taxon>Dikarya</taxon>
        <taxon>Ascomycota</taxon>
        <taxon>Pezizomycotina</taxon>
        <taxon>Dothideomycetes</taxon>
        <taxon>Pleosporomycetidae</taxon>
        <taxon>Aulographales</taxon>
        <taxon>Rhizodiscinaceae</taxon>
        <taxon>Rhizodiscina</taxon>
    </lineage>
</organism>
<evidence type="ECO:0000256" key="1">
    <source>
        <dbReference type="SAM" id="MobiDB-lite"/>
    </source>
</evidence>
<proteinExistence type="predicted"/>
<evidence type="ECO:0000313" key="3">
    <source>
        <dbReference type="Proteomes" id="UP000799772"/>
    </source>
</evidence>
<comment type="caution">
    <text evidence="2">The sequence shown here is derived from an EMBL/GenBank/DDBJ whole genome shotgun (WGS) entry which is preliminary data.</text>
</comment>